<dbReference type="Pfam" id="PF00561">
    <property type="entry name" value="Abhydrolase_1"/>
    <property type="match status" value="1"/>
</dbReference>
<evidence type="ECO:0000259" key="1">
    <source>
        <dbReference type="Pfam" id="PF00561"/>
    </source>
</evidence>
<dbReference type="Gene3D" id="3.40.50.1820">
    <property type="entry name" value="alpha/beta hydrolase"/>
    <property type="match status" value="1"/>
</dbReference>
<dbReference type="Proteomes" id="UP001501218">
    <property type="component" value="Unassembled WGS sequence"/>
</dbReference>
<sequence>MPESTTILLTSGMAGAAYDWEPVMPGLRAPHRVHRLERPGLDGSTPRPGLPSLRAEADRLGAAADRHGGAVVVAHSVSALHAEAMGRRHPRSLRALVLLDPSCGGAPPHPRWPLAAAEALGRHATTCVAPLGPAIWAAGARAQTSRPLPPAVRAAGRARFRSPAAITAAWQEYLAFEPMLRDLAVLRQRTTFPPVPVWILTAIGGMRANAAVRWTRCHTRLARLLGGRHRLLPDSRHQLAWEYPDAVVETIEAATESLR</sequence>
<name>A0ABN3GQW9_9PSEU</name>
<dbReference type="PANTHER" id="PTHR43798:SF33">
    <property type="entry name" value="HYDROLASE, PUTATIVE (AFU_ORTHOLOGUE AFUA_2G14860)-RELATED"/>
    <property type="match status" value="1"/>
</dbReference>
<dbReference type="SUPFAM" id="SSF53474">
    <property type="entry name" value="alpha/beta-Hydrolases"/>
    <property type="match status" value="1"/>
</dbReference>
<dbReference type="EMBL" id="BAAARA010000019">
    <property type="protein sequence ID" value="GAA2358503.1"/>
    <property type="molecule type" value="Genomic_DNA"/>
</dbReference>
<dbReference type="RefSeq" id="WP_344135395.1">
    <property type="nucleotide sequence ID" value="NZ_BAAARA010000019.1"/>
</dbReference>
<comment type="caution">
    <text evidence="2">The sequence shown here is derived from an EMBL/GenBank/DDBJ whole genome shotgun (WGS) entry which is preliminary data.</text>
</comment>
<dbReference type="InterPro" id="IPR029058">
    <property type="entry name" value="AB_hydrolase_fold"/>
</dbReference>
<dbReference type="InterPro" id="IPR000073">
    <property type="entry name" value="AB_hydrolase_1"/>
</dbReference>
<keyword evidence="3" id="KW-1185">Reference proteome</keyword>
<reference evidence="2 3" key="1">
    <citation type="journal article" date="2019" name="Int. J. Syst. Evol. Microbiol.">
        <title>The Global Catalogue of Microorganisms (GCM) 10K type strain sequencing project: providing services to taxonomists for standard genome sequencing and annotation.</title>
        <authorList>
            <consortium name="The Broad Institute Genomics Platform"/>
            <consortium name="The Broad Institute Genome Sequencing Center for Infectious Disease"/>
            <person name="Wu L."/>
            <person name="Ma J."/>
        </authorList>
    </citation>
    <scope>NUCLEOTIDE SEQUENCE [LARGE SCALE GENOMIC DNA]</scope>
    <source>
        <strain evidence="2 3">JCM 16221</strain>
    </source>
</reference>
<gene>
    <name evidence="2" type="ORF">GCM10009854_41140</name>
</gene>
<dbReference type="PANTHER" id="PTHR43798">
    <property type="entry name" value="MONOACYLGLYCEROL LIPASE"/>
    <property type="match status" value="1"/>
</dbReference>
<organism evidence="2 3">
    <name type="scientific">Saccharopolyspora halophila</name>
    <dbReference type="NCBI Taxonomy" id="405551"/>
    <lineage>
        <taxon>Bacteria</taxon>
        <taxon>Bacillati</taxon>
        <taxon>Actinomycetota</taxon>
        <taxon>Actinomycetes</taxon>
        <taxon>Pseudonocardiales</taxon>
        <taxon>Pseudonocardiaceae</taxon>
        <taxon>Saccharopolyspora</taxon>
    </lineage>
</organism>
<proteinExistence type="predicted"/>
<dbReference type="InterPro" id="IPR050266">
    <property type="entry name" value="AB_hydrolase_sf"/>
</dbReference>
<accession>A0ABN3GQW9</accession>
<evidence type="ECO:0000313" key="3">
    <source>
        <dbReference type="Proteomes" id="UP001501218"/>
    </source>
</evidence>
<feature type="domain" description="AB hydrolase-1" evidence="1">
    <location>
        <begin position="6"/>
        <end position="114"/>
    </location>
</feature>
<protein>
    <recommendedName>
        <fullName evidence="1">AB hydrolase-1 domain-containing protein</fullName>
    </recommendedName>
</protein>
<evidence type="ECO:0000313" key="2">
    <source>
        <dbReference type="EMBL" id="GAA2358503.1"/>
    </source>
</evidence>